<sequence length="307" mass="33826">MGFRETQPNIVKHTVVIPTKDRPNLLRRAVGSALAGLAQGGEVLVIDDHSQTEAKKTLRQVHDPRLRILCVPAGQTGVSAARNFGIAQARGDVIFFLDDDDTLQPGYCAHVLREGAMGHDYGFSSVFQATCKQGKPRLKTARFAQGTIPSAAGLGRKLCGFGMGFWIWRHVVFQMGPIRQDLSINEDTEYLCRLISKGRKGWYSELPGVVVWDHSGGTPGDLGHLTRRASAAERARCMSILCETYPTMASYLGRGYLRHCLKAGTYQQMRQFIVGLQSWRMRAAMLRFALVKGVAYSATGRLGRLAA</sequence>
<dbReference type="InterPro" id="IPR001173">
    <property type="entry name" value="Glyco_trans_2-like"/>
</dbReference>
<dbReference type="CDD" id="cd00761">
    <property type="entry name" value="Glyco_tranf_GTA_type"/>
    <property type="match status" value="1"/>
</dbReference>
<dbReference type="EMBL" id="CP150951">
    <property type="protein sequence ID" value="WZC48306.1"/>
    <property type="molecule type" value="Genomic_DNA"/>
</dbReference>
<dbReference type="Gene3D" id="3.90.550.10">
    <property type="entry name" value="Spore Coat Polysaccharide Biosynthesis Protein SpsA, Chain A"/>
    <property type="match status" value="1"/>
</dbReference>
<dbReference type="InterPro" id="IPR050834">
    <property type="entry name" value="Glycosyltransf_2"/>
</dbReference>
<dbReference type="SUPFAM" id="SSF53448">
    <property type="entry name" value="Nucleotide-diphospho-sugar transferases"/>
    <property type="match status" value="1"/>
</dbReference>
<evidence type="ECO:0000313" key="2">
    <source>
        <dbReference type="EMBL" id="WZC48306.1"/>
    </source>
</evidence>
<dbReference type="Proteomes" id="UP001440612">
    <property type="component" value="Chromosome"/>
</dbReference>
<feature type="domain" description="Glycosyltransferase 2-like" evidence="1">
    <location>
        <begin position="14"/>
        <end position="113"/>
    </location>
</feature>
<dbReference type="PANTHER" id="PTHR43685">
    <property type="entry name" value="GLYCOSYLTRANSFERASE"/>
    <property type="match status" value="1"/>
</dbReference>
<keyword evidence="3" id="KW-1185">Reference proteome</keyword>
<gene>
    <name evidence="2" type="ORF">AABB29_15760</name>
</gene>
<protein>
    <submittedName>
        <fullName evidence="2">Glycosyltransferase family A protein</fullName>
    </submittedName>
</protein>
<accession>A0ABZ2V2J1</accession>
<proteinExistence type="predicted"/>
<dbReference type="RefSeq" id="WP_341366423.1">
    <property type="nucleotide sequence ID" value="NZ_CP150951.2"/>
</dbReference>
<dbReference type="InterPro" id="IPR029044">
    <property type="entry name" value="Nucleotide-diphossugar_trans"/>
</dbReference>
<name>A0ABZ2V2J1_9RHOB</name>
<reference evidence="3" key="1">
    <citation type="submission" date="2024-04" db="EMBL/GenBank/DDBJ databases">
        <title>Phylogenomic analyses of a clade within the roseobacter group suggest taxonomic reassignments of species of the genera Aestuariivita, Citreicella, Loktanella, Nautella, Pelagibaca, Ruegeria, Thalassobius, Thiobacimonas and Tropicibacter, and the proposal o.</title>
        <authorList>
            <person name="Jeon C.O."/>
        </authorList>
    </citation>
    <scope>NUCLEOTIDE SEQUENCE [LARGE SCALE GENOMIC DNA]</scope>
    <source>
        <strain evidence="3">BS5-3</strain>
    </source>
</reference>
<dbReference type="Pfam" id="PF00535">
    <property type="entry name" value="Glycos_transf_2"/>
    <property type="match status" value="1"/>
</dbReference>
<dbReference type="PANTHER" id="PTHR43685:SF2">
    <property type="entry name" value="GLYCOSYLTRANSFERASE 2-LIKE DOMAIN-CONTAINING PROTEIN"/>
    <property type="match status" value="1"/>
</dbReference>
<evidence type="ECO:0000259" key="1">
    <source>
        <dbReference type="Pfam" id="PF00535"/>
    </source>
</evidence>
<organism evidence="2 3">
    <name type="scientific">Yoonia phaeophyticola</name>
    <dbReference type="NCBI Taxonomy" id="3137369"/>
    <lineage>
        <taxon>Bacteria</taxon>
        <taxon>Pseudomonadati</taxon>
        <taxon>Pseudomonadota</taxon>
        <taxon>Alphaproteobacteria</taxon>
        <taxon>Rhodobacterales</taxon>
        <taxon>Paracoccaceae</taxon>
        <taxon>Yoonia</taxon>
    </lineage>
</organism>
<evidence type="ECO:0000313" key="3">
    <source>
        <dbReference type="Proteomes" id="UP001440612"/>
    </source>
</evidence>